<keyword evidence="1" id="KW-0540">Nuclease</keyword>
<feature type="compositionally biased region" description="Basic and acidic residues" evidence="2">
    <location>
        <begin position="345"/>
        <end position="354"/>
    </location>
</feature>
<dbReference type="PANTHER" id="PTHR13451">
    <property type="entry name" value="CLASS II CROSSOVER JUNCTION ENDONUCLEASE MUS81"/>
    <property type="match status" value="1"/>
</dbReference>
<keyword evidence="1" id="KW-0255">Endonuclease</keyword>
<keyword evidence="1" id="KW-0460">Magnesium</keyword>
<organism evidence="3">
    <name type="scientific">Rhodosorus marinus</name>
    <dbReference type="NCBI Taxonomy" id="101924"/>
    <lineage>
        <taxon>Eukaryota</taxon>
        <taxon>Rhodophyta</taxon>
        <taxon>Stylonematophyceae</taxon>
        <taxon>Stylonematales</taxon>
        <taxon>Stylonemataceae</taxon>
        <taxon>Rhodosorus</taxon>
    </lineage>
</organism>
<keyword evidence="1" id="KW-0378">Hydrolase</keyword>
<keyword evidence="1" id="KW-0233">DNA recombination</keyword>
<dbReference type="GO" id="GO:0000727">
    <property type="term" value="P:double-strand break repair via break-induced replication"/>
    <property type="evidence" value="ECO:0007669"/>
    <property type="project" value="UniProtKB-UniRule"/>
</dbReference>
<dbReference type="AlphaFoldDB" id="A0A7S2ZQG7"/>
<proteinExistence type="inferred from homology"/>
<dbReference type="GO" id="GO:0031573">
    <property type="term" value="P:mitotic intra-S DNA damage checkpoint signaling"/>
    <property type="evidence" value="ECO:0007669"/>
    <property type="project" value="TreeGrafter"/>
</dbReference>
<evidence type="ECO:0000256" key="1">
    <source>
        <dbReference type="RuleBase" id="RU369042"/>
    </source>
</evidence>
<keyword evidence="1" id="KW-0539">Nucleus</keyword>
<keyword evidence="1" id="KW-0479">Metal-binding</keyword>
<evidence type="ECO:0000256" key="2">
    <source>
        <dbReference type="SAM" id="MobiDB-lite"/>
    </source>
</evidence>
<keyword evidence="1" id="KW-0234">DNA repair</keyword>
<dbReference type="EC" id="3.1.22.-" evidence="1"/>
<evidence type="ECO:0000313" key="3">
    <source>
        <dbReference type="EMBL" id="CAE0045226.1"/>
    </source>
</evidence>
<feature type="region of interest" description="Disordered" evidence="2">
    <location>
        <begin position="292"/>
        <end position="362"/>
    </location>
</feature>
<dbReference type="GO" id="GO:0000712">
    <property type="term" value="P:resolution of meiotic recombination intermediates"/>
    <property type="evidence" value="ECO:0007669"/>
    <property type="project" value="TreeGrafter"/>
</dbReference>
<comment type="cofactor">
    <cofactor evidence="1">
        <name>Mg(2+)</name>
        <dbReference type="ChEBI" id="CHEBI:18420"/>
    </cofactor>
</comment>
<name>A0A7S2ZQG7_9RHOD</name>
<dbReference type="EMBL" id="HBHW01017010">
    <property type="protein sequence ID" value="CAE0045228.1"/>
    <property type="molecule type" value="Transcribed_RNA"/>
</dbReference>
<protein>
    <recommendedName>
        <fullName evidence="1">Crossover junction endonuclease MUS81</fullName>
        <ecNumber evidence="1">3.1.22.-</ecNumber>
    </recommendedName>
</protein>
<feature type="region of interest" description="Disordered" evidence="2">
    <location>
        <begin position="190"/>
        <end position="237"/>
    </location>
</feature>
<dbReference type="PANTHER" id="PTHR13451:SF0">
    <property type="entry name" value="CROSSOVER JUNCTION ENDONUCLEASE MUS81"/>
    <property type="match status" value="1"/>
</dbReference>
<feature type="compositionally biased region" description="Polar residues" evidence="2">
    <location>
        <begin position="216"/>
        <end position="227"/>
    </location>
</feature>
<dbReference type="Gene3D" id="3.40.50.10130">
    <property type="match status" value="1"/>
</dbReference>
<gene>
    <name evidence="3" type="ORF">RMAR00112_LOCUS13201</name>
    <name evidence="4" type="ORF">RMAR00112_LOCUS13203</name>
</gene>
<comment type="similarity">
    <text evidence="1">Belongs to the XPF family.</text>
</comment>
<dbReference type="InterPro" id="IPR033309">
    <property type="entry name" value="Mus81"/>
</dbReference>
<dbReference type="GO" id="GO:0006308">
    <property type="term" value="P:DNA catabolic process"/>
    <property type="evidence" value="ECO:0007669"/>
    <property type="project" value="UniProtKB-UniRule"/>
</dbReference>
<dbReference type="GO" id="GO:0008821">
    <property type="term" value="F:crossover junction DNA endonuclease activity"/>
    <property type="evidence" value="ECO:0007669"/>
    <property type="project" value="UniProtKB-UniRule"/>
</dbReference>
<dbReference type="GO" id="GO:0005634">
    <property type="term" value="C:nucleus"/>
    <property type="evidence" value="ECO:0007669"/>
    <property type="project" value="UniProtKB-SubCell"/>
</dbReference>
<sequence length="381" mass="43215">MGKTEVENLILVVEGDIGKAKSIPPDSLRKELARVVAQDGFLVYQTPNLQETMKLYQNMHKWARKRYSKRTFKQLVYQKETIQEWNERMKRIQAPCMEDVFWQMMLQIPGFGRTKIQKVINNKGIRTFSEFLKLYEDCPTPENGERLLLELIPRSHTGIDLSRKMYYLFTDRMYFDQRFTARKHRRIDSSLTGTKEDSRGGDNRHQLSVSREVIASSRSLDATRSGGQSPGPMVPKSQQHVIETGYGGSQQTLASSASASTYNAPFSPRDQFTEPVAPACIGHSTAVKVVTRDRPEEYPPAEAIASKNTEDDLIESERPAPESSPAAIGNSSDSPNTEDPVFIDLEPRTSRDENGYLPADIDTMPERKYDAVEQDELIILE</sequence>
<dbReference type="GO" id="GO:0048257">
    <property type="term" value="F:3'-flap endonuclease activity"/>
    <property type="evidence" value="ECO:0007669"/>
    <property type="project" value="TreeGrafter"/>
</dbReference>
<reference evidence="3" key="1">
    <citation type="submission" date="2021-01" db="EMBL/GenBank/DDBJ databases">
        <authorList>
            <person name="Corre E."/>
            <person name="Pelletier E."/>
            <person name="Niang G."/>
            <person name="Scheremetjew M."/>
            <person name="Finn R."/>
            <person name="Kale V."/>
            <person name="Holt S."/>
            <person name="Cochrane G."/>
            <person name="Meng A."/>
            <person name="Brown T."/>
            <person name="Cohen L."/>
        </authorList>
    </citation>
    <scope>NUCLEOTIDE SEQUENCE</scope>
    <source>
        <strain evidence="3">CCMP 769</strain>
    </source>
</reference>
<dbReference type="GO" id="GO:0003677">
    <property type="term" value="F:DNA binding"/>
    <property type="evidence" value="ECO:0007669"/>
    <property type="project" value="UniProtKB-UniRule"/>
</dbReference>
<keyword evidence="1" id="KW-0227">DNA damage</keyword>
<dbReference type="GO" id="GO:0048476">
    <property type="term" value="C:Holliday junction resolvase complex"/>
    <property type="evidence" value="ECO:0007669"/>
    <property type="project" value="UniProtKB-UniRule"/>
</dbReference>
<dbReference type="InterPro" id="IPR042530">
    <property type="entry name" value="EME1/EME2_C"/>
</dbReference>
<comment type="function">
    <text evidence="1">Interacts with EME1 to form a DNA structure-specific endonuclease with substrate preference for branched DNA structures with a 5'-end at the branch nick. Typical substrates include 3'-flap structures, D-loops, replication forks and nicked Holliday junctions. May be required in mitosis for the processing of stalled or collapsed replication fork intermediates. May be required in meiosis for the repair of meiosis-specific double strand breaks subsequent to single-end invasion (SEI).</text>
</comment>
<feature type="compositionally biased region" description="Basic and acidic residues" evidence="2">
    <location>
        <begin position="194"/>
        <end position="205"/>
    </location>
</feature>
<dbReference type="EMBL" id="HBHW01017008">
    <property type="protein sequence ID" value="CAE0045226.1"/>
    <property type="molecule type" value="Transcribed_RNA"/>
</dbReference>
<dbReference type="GO" id="GO:0046872">
    <property type="term" value="F:metal ion binding"/>
    <property type="evidence" value="ECO:0007669"/>
    <property type="project" value="UniProtKB-UniRule"/>
</dbReference>
<evidence type="ECO:0000313" key="4">
    <source>
        <dbReference type="EMBL" id="CAE0045228.1"/>
    </source>
</evidence>
<comment type="subcellular location">
    <subcellularLocation>
        <location evidence="1">Nucleus</location>
    </subcellularLocation>
</comment>
<accession>A0A7S2ZQG7</accession>
<dbReference type="Gene3D" id="1.10.150.670">
    <property type="entry name" value="Crossover junction endonuclease EME1, DNA-binding domain"/>
    <property type="match status" value="1"/>
</dbReference>
<comment type="subunit">
    <text evidence="1">Interacts with EME1.</text>
</comment>